<comment type="catalytic activity">
    <reaction evidence="6">
        <text>a 2'-deoxyadenosine in DNA + S-adenosyl-L-methionine = an N(6)-methyl-2'-deoxyadenosine in DNA + S-adenosyl-L-homocysteine + H(+)</text>
        <dbReference type="Rhea" id="RHEA:15197"/>
        <dbReference type="Rhea" id="RHEA-COMP:12418"/>
        <dbReference type="Rhea" id="RHEA-COMP:12419"/>
        <dbReference type="ChEBI" id="CHEBI:15378"/>
        <dbReference type="ChEBI" id="CHEBI:57856"/>
        <dbReference type="ChEBI" id="CHEBI:59789"/>
        <dbReference type="ChEBI" id="CHEBI:90615"/>
        <dbReference type="ChEBI" id="CHEBI:90616"/>
        <dbReference type="EC" id="2.1.1.72"/>
    </reaction>
</comment>
<dbReference type="GO" id="GO:0009007">
    <property type="term" value="F:site-specific DNA-methyltransferase (adenine-specific) activity"/>
    <property type="evidence" value="ECO:0007669"/>
    <property type="project" value="UniProtKB-EC"/>
</dbReference>
<dbReference type="Pfam" id="PF01555">
    <property type="entry name" value="N6_N4_Mtase"/>
    <property type="match status" value="2"/>
</dbReference>
<dbReference type="Proteomes" id="UP000310032">
    <property type="component" value="Unassembled WGS sequence"/>
</dbReference>
<proteinExistence type="inferred from homology"/>
<dbReference type="PROSITE" id="PS00092">
    <property type="entry name" value="N6_MTASE"/>
    <property type="match status" value="1"/>
</dbReference>
<dbReference type="InterPro" id="IPR002941">
    <property type="entry name" value="DNA_methylase_N4/N6"/>
</dbReference>
<evidence type="ECO:0000256" key="4">
    <source>
        <dbReference type="ARBA" id="ARBA00022679"/>
    </source>
</evidence>
<dbReference type="AlphaFoldDB" id="A0A4S2ELV7"/>
<evidence type="ECO:0000256" key="2">
    <source>
        <dbReference type="ARBA" id="ARBA00011900"/>
    </source>
</evidence>
<dbReference type="InterPro" id="IPR002295">
    <property type="entry name" value="N4/N6-MTase_EcoPI_Mod-like"/>
</dbReference>
<evidence type="ECO:0000256" key="5">
    <source>
        <dbReference type="ARBA" id="ARBA00022691"/>
    </source>
</evidence>
<dbReference type="GO" id="GO:0008170">
    <property type="term" value="F:N-methyltransferase activity"/>
    <property type="evidence" value="ECO:0007669"/>
    <property type="project" value="InterPro"/>
</dbReference>
<evidence type="ECO:0000259" key="7">
    <source>
        <dbReference type="Pfam" id="PF01555"/>
    </source>
</evidence>
<feature type="domain" description="DNA methylase N-4/N-6" evidence="7">
    <location>
        <begin position="347"/>
        <end position="446"/>
    </location>
</feature>
<keyword evidence="5" id="KW-0949">S-adenosyl-L-methionine</keyword>
<keyword evidence="3 8" id="KW-0489">Methyltransferase</keyword>
<evidence type="ECO:0000313" key="8">
    <source>
        <dbReference type="EMBL" id="TGY55294.1"/>
    </source>
</evidence>
<reference evidence="8 9" key="1">
    <citation type="submission" date="2019-04" db="EMBL/GenBank/DDBJ databases">
        <title>Microbes associate with the intestines of laboratory mice.</title>
        <authorList>
            <person name="Navarre W."/>
            <person name="Wong E."/>
            <person name="Huang K."/>
            <person name="Tropini C."/>
            <person name="Ng K."/>
            <person name="Yu B."/>
        </authorList>
    </citation>
    <scope>NUCLEOTIDE SEQUENCE [LARGE SCALE GENOMIC DNA]</scope>
    <source>
        <strain evidence="8 9">NM39_I3</strain>
    </source>
</reference>
<dbReference type="PRINTS" id="PR00506">
    <property type="entry name" value="D21N6MTFRASE"/>
</dbReference>
<protein>
    <recommendedName>
        <fullName evidence="2">site-specific DNA-methyltransferase (adenine-specific)</fullName>
        <ecNumber evidence="2">2.1.1.72</ecNumber>
    </recommendedName>
</protein>
<dbReference type="InterPro" id="IPR002052">
    <property type="entry name" value="DNA_methylase_N6_adenine_CS"/>
</dbReference>
<dbReference type="EMBL" id="SRYM01000050">
    <property type="protein sequence ID" value="TGY55294.1"/>
    <property type="molecule type" value="Genomic_DNA"/>
</dbReference>
<evidence type="ECO:0000313" key="9">
    <source>
        <dbReference type="Proteomes" id="UP000310032"/>
    </source>
</evidence>
<organism evidence="8 9">
    <name type="scientific">Parabacteroides distasonis</name>
    <dbReference type="NCBI Taxonomy" id="823"/>
    <lineage>
        <taxon>Bacteria</taxon>
        <taxon>Pseudomonadati</taxon>
        <taxon>Bacteroidota</taxon>
        <taxon>Bacteroidia</taxon>
        <taxon>Bacteroidales</taxon>
        <taxon>Tannerellaceae</taxon>
        <taxon>Parabacteroides</taxon>
    </lineage>
</organism>
<dbReference type="InterPro" id="IPR029063">
    <property type="entry name" value="SAM-dependent_MTases_sf"/>
</dbReference>
<dbReference type="SUPFAM" id="SSF53335">
    <property type="entry name" value="S-adenosyl-L-methionine-dependent methyltransferases"/>
    <property type="match status" value="1"/>
</dbReference>
<evidence type="ECO:0000256" key="6">
    <source>
        <dbReference type="ARBA" id="ARBA00047942"/>
    </source>
</evidence>
<dbReference type="EC" id="2.1.1.72" evidence="2"/>
<dbReference type="RefSeq" id="WP_135959655.1">
    <property type="nucleotide sequence ID" value="NZ_SRYM01000050.1"/>
</dbReference>
<keyword evidence="4 8" id="KW-0808">Transferase</keyword>
<evidence type="ECO:0000256" key="1">
    <source>
        <dbReference type="ARBA" id="ARBA00006594"/>
    </source>
</evidence>
<evidence type="ECO:0000256" key="3">
    <source>
        <dbReference type="ARBA" id="ARBA00022603"/>
    </source>
</evidence>
<dbReference type="GO" id="GO:0003677">
    <property type="term" value="F:DNA binding"/>
    <property type="evidence" value="ECO:0007669"/>
    <property type="project" value="InterPro"/>
</dbReference>
<dbReference type="GO" id="GO:0032259">
    <property type="term" value="P:methylation"/>
    <property type="evidence" value="ECO:0007669"/>
    <property type="project" value="UniProtKB-KW"/>
</dbReference>
<accession>A0A4S2ELV7</accession>
<sequence length="647" mass="74094">MPTLNWIGKDKVVTHHQEVPFHVLEHKYGFTAEDGQIESSTESGNMIIHGDNLVALKSLLPKYEGRVDCIYIDPPYNTGNEGWVYNDNVNDPHIKKWLGEVVGKQGEDLSRHDKWLCMMYPRLKMLQKLLSPAGAIFVSIDDNEVSNLRLMMDNIFGQNCFVADVKWQRTYSQRNDADGIGVETEHVLVYGKQKNWQPKNLERTEEMDAKYANPDGDPLGNWQNTSAHAPGAVSHQGMVYAIQHPFTGELVYPANGRCWTFGQMDVLNIMNGWCEYELRELDDAKRRAEVCGIPVEEIREGVLAIMLKEDLPTSRAKAQVVYAGGQWPRFFFTKGGLGGIRRKTYLSKVEGRKVTNLWLHNDVGHTDSAKKELKAIFEGKIPFDTPKPSTLIERILQIATDDYSVVLDSFAGSATTAHAVLKMNKDNPASQRKFVLIELMDYAETITAERVRRVAQGYSFKGKKEEEIYCKKLTSKNILKAKELLKEAFDAIEVHKDKYEKIGKPKIDDNCLKVIGTKIYDGQMPGLGGAFDYYELGLPLFDENGFLNEEVETKKIREYIFYSETRLPLVENEQYKATYLLGEYNRTDYYFYYEPKLETTFGPDSLDIIVRKADSYIVYADICLFSKEELTKMNIIFKKIPRDIHRF</sequence>
<comment type="similarity">
    <text evidence="1">Belongs to the N(4)/N(6)-methyltransferase family.</text>
</comment>
<comment type="caution">
    <text evidence="8">The sequence shown here is derived from an EMBL/GenBank/DDBJ whole genome shotgun (WGS) entry which is preliminary data.</text>
</comment>
<feature type="domain" description="DNA methylase N-4/N-6" evidence="7">
    <location>
        <begin position="67"/>
        <end position="219"/>
    </location>
</feature>
<dbReference type="Gene3D" id="3.40.50.150">
    <property type="entry name" value="Vaccinia Virus protein VP39"/>
    <property type="match status" value="2"/>
</dbReference>
<name>A0A4S2ELV7_PARDI</name>
<gene>
    <name evidence="8" type="ORF">E5342_14680</name>
</gene>